<feature type="domain" description="Amidohydrolase-related" evidence="1">
    <location>
        <begin position="15"/>
        <end position="60"/>
    </location>
</feature>
<dbReference type="Pfam" id="PF04909">
    <property type="entry name" value="Amidohydro_2"/>
    <property type="match status" value="1"/>
</dbReference>
<dbReference type="EMBL" id="JAZHOG010000001">
    <property type="protein sequence ID" value="MEJ8566516.1"/>
    <property type="molecule type" value="Genomic_DNA"/>
</dbReference>
<dbReference type="AlphaFoldDB" id="A0AAW9RG40"/>
<organism evidence="2 3">
    <name type="scientific">Elongatibacter sediminis</name>
    <dbReference type="NCBI Taxonomy" id="3119006"/>
    <lineage>
        <taxon>Bacteria</taxon>
        <taxon>Pseudomonadati</taxon>
        <taxon>Pseudomonadota</taxon>
        <taxon>Gammaproteobacteria</taxon>
        <taxon>Chromatiales</taxon>
        <taxon>Wenzhouxiangellaceae</taxon>
        <taxon>Elongatibacter</taxon>
    </lineage>
</organism>
<keyword evidence="3" id="KW-1185">Reference proteome</keyword>
<dbReference type="RefSeq" id="WP_354693833.1">
    <property type="nucleotide sequence ID" value="NZ_JAZHOG010000001.1"/>
</dbReference>
<proteinExistence type="predicted"/>
<reference evidence="2 3" key="1">
    <citation type="submission" date="2024-02" db="EMBL/GenBank/DDBJ databases">
        <title>A novel Wenzhouxiangellaceae bacterium, isolated from coastal sediments.</title>
        <authorList>
            <person name="Du Z.-J."/>
            <person name="Ye Y.-Q."/>
            <person name="Zhang X.-Y."/>
        </authorList>
    </citation>
    <scope>NUCLEOTIDE SEQUENCE [LARGE SCALE GENOMIC DNA]</scope>
    <source>
        <strain evidence="2 3">CH-27</strain>
    </source>
</reference>
<dbReference type="SUPFAM" id="SSF51556">
    <property type="entry name" value="Metallo-dependent hydrolases"/>
    <property type="match status" value="1"/>
</dbReference>
<dbReference type="Gene3D" id="3.20.20.140">
    <property type="entry name" value="Metal-dependent hydrolases"/>
    <property type="match status" value="1"/>
</dbReference>
<name>A0AAW9RG40_9GAMM</name>
<evidence type="ECO:0000259" key="1">
    <source>
        <dbReference type="Pfam" id="PF04909"/>
    </source>
</evidence>
<dbReference type="InterPro" id="IPR032466">
    <property type="entry name" value="Metal_Hydrolase"/>
</dbReference>
<accession>A0AAW9RG40</accession>
<sequence>MRQTVLLSCLVSMDVMFGSDHMVWPETIERSINVKNEAPFLSEAQKRDILYHNAARFLRLNETVIARHHGR</sequence>
<dbReference type="Proteomes" id="UP001359886">
    <property type="component" value="Unassembled WGS sequence"/>
</dbReference>
<evidence type="ECO:0000313" key="2">
    <source>
        <dbReference type="EMBL" id="MEJ8566516.1"/>
    </source>
</evidence>
<dbReference type="GO" id="GO:0016787">
    <property type="term" value="F:hydrolase activity"/>
    <property type="evidence" value="ECO:0007669"/>
    <property type="project" value="InterPro"/>
</dbReference>
<evidence type="ECO:0000313" key="3">
    <source>
        <dbReference type="Proteomes" id="UP001359886"/>
    </source>
</evidence>
<gene>
    <name evidence="2" type="ORF">V3330_02655</name>
</gene>
<dbReference type="InterPro" id="IPR006680">
    <property type="entry name" value="Amidohydro-rel"/>
</dbReference>
<comment type="caution">
    <text evidence="2">The sequence shown here is derived from an EMBL/GenBank/DDBJ whole genome shotgun (WGS) entry which is preliminary data.</text>
</comment>
<protein>
    <submittedName>
        <fullName evidence="2">Amidohydrolase family protein</fullName>
    </submittedName>
</protein>